<accession>A0A8C7YE19</accession>
<dbReference type="SUPFAM" id="SSF48726">
    <property type="entry name" value="Immunoglobulin"/>
    <property type="match status" value="1"/>
</dbReference>
<keyword evidence="5 10" id="KW-0472">Membrane</keyword>
<comment type="subcellular location">
    <subcellularLocation>
        <location evidence="1">Membrane</location>
        <topology evidence="1">Single-pass type I membrane protein</topology>
    </subcellularLocation>
</comment>
<dbReference type="PANTHER" id="PTHR13869">
    <property type="entry name" value="MYELIN P0 RELATED"/>
    <property type="match status" value="1"/>
</dbReference>
<dbReference type="Gene3D" id="2.60.40.10">
    <property type="entry name" value="Immunoglobulins"/>
    <property type="match status" value="1"/>
</dbReference>
<sequence>MGPLPHLGPPPLPPIQLMVPNTDSCLRNIAARPGDDVTLTCEDTNTTENLVFEWIRTDLQEEYVFFYRSDDVDPDNQHENFKNRVFLKDRERIKDGDLSVVLKNVTMNDNGTYQCRVLRKNRSNLETPPISIFHLSVDPPGQQGGLIAGGIVVAVLGLVAVVVVVPWIYRKNKDPNQSSSGSNKQQNPEQDRLESDP</sequence>
<evidence type="ECO:0000256" key="6">
    <source>
        <dbReference type="ARBA" id="ARBA00023157"/>
    </source>
</evidence>
<evidence type="ECO:0000256" key="2">
    <source>
        <dbReference type="ARBA" id="ARBA00022692"/>
    </source>
</evidence>
<evidence type="ECO:0000259" key="11">
    <source>
        <dbReference type="PROSITE" id="PS50835"/>
    </source>
</evidence>
<name>A0A8C7YE19_9TELE</name>
<evidence type="ECO:0000256" key="3">
    <source>
        <dbReference type="ARBA" id="ARBA00022729"/>
    </source>
</evidence>
<feature type="domain" description="Ig-like" evidence="11">
    <location>
        <begin position="13"/>
        <end position="131"/>
    </location>
</feature>
<reference evidence="12" key="2">
    <citation type="submission" date="2025-09" db="UniProtKB">
        <authorList>
            <consortium name="Ensembl"/>
        </authorList>
    </citation>
    <scope>IDENTIFICATION</scope>
</reference>
<evidence type="ECO:0000313" key="13">
    <source>
        <dbReference type="Proteomes" id="UP000694383"/>
    </source>
</evidence>
<dbReference type="InterPro" id="IPR003599">
    <property type="entry name" value="Ig_sub"/>
</dbReference>
<dbReference type="Proteomes" id="UP000694383">
    <property type="component" value="Unplaced"/>
</dbReference>
<evidence type="ECO:0000256" key="10">
    <source>
        <dbReference type="SAM" id="Phobius"/>
    </source>
</evidence>
<dbReference type="AlphaFoldDB" id="A0A8C7YE19"/>
<keyword evidence="13" id="KW-1185">Reference proteome</keyword>
<dbReference type="SMART" id="SM00406">
    <property type="entry name" value="IGv"/>
    <property type="match status" value="1"/>
</dbReference>
<dbReference type="SMART" id="SM00409">
    <property type="entry name" value="IG"/>
    <property type="match status" value="1"/>
</dbReference>
<evidence type="ECO:0000256" key="5">
    <source>
        <dbReference type="ARBA" id="ARBA00023136"/>
    </source>
</evidence>
<keyword evidence="6" id="KW-1015">Disulfide bond</keyword>
<feature type="transmembrane region" description="Helical" evidence="10">
    <location>
        <begin position="146"/>
        <end position="169"/>
    </location>
</feature>
<evidence type="ECO:0000256" key="4">
    <source>
        <dbReference type="ARBA" id="ARBA00022989"/>
    </source>
</evidence>
<reference evidence="12" key="1">
    <citation type="submission" date="2025-08" db="UniProtKB">
        <authorList>
            <consortium name="Ensembl"/>
        </authorList>
    </citation>
    <scope>IDENTIFICATION</scope>
</reference>
<keyword evidence="3" id="KW-0732">Signal</keyword>
<dbReference type="InterPro" id="IPR007110">
    <property type="entry name" value="Ig-like_dom"/>
</dbReference>
<dbReference type="PROSITE" id="PS50835">
    <property type="entry name" value="IG_LIKE"/>
    <property type="match status" value="1"/>
</dbReference>
<dbReference type="InterPro" id="IPR013106">
    <property type="entry name" value="Ig_V-set"/>
</dbReference>
<dbReference type="PANTHER" id="PTHR13869:SF24">
    <property type="entry name" value="BASEMENT MEMBRANE-SPECIFIC HEPARAN SULFATE PROTEOGLYCAN CORE PROTEIN-LIKE"/>
    <property type="match status" value="1"/>
</dbReference>
<dbReference type="InterPro" id="IPR036179">
    <property type="entry name" value="Ig-like_dom_sf"/>
</dbReference>
<evidence type="ECO:0000256" key="9">
    <source>
        <dbReference type="SAM" id="MobiDB-lite"/>
    </source>
</evidence>
<proteinExistence type="predicted"/>
<feature type="compositionally biased region" description="Low complexity" evidence="9">
    <location>
        <begin position="176"/>
        <end position="187"/>
    </location>
</feature>
<organism evidence="12 13">
    <name type="scientific">Oryzias sinensis</name>
    <name type="common">Chinese medaka</name>
    <dbReference type="NCBI Taxonomy" id="183150"/>
    <lineage>
        <taxon>Eukaryota</taxon>
        <taxon>Metazoa</taxon>
        <taxon>Chordata</taxon>
        <taxon>Craniata</taxon>
        <taxon>Vertebrata</taxon>
        <taxon>Euteleostomi</taxon>
        <taxon>Actinopterygii</taxon>
        <taxon>Neopterygii</taxon>
        <taxon>Teleostei</taxon>
        <taxon>Neoteleostei</taxon>
        <taxon>Acanthomorphata</taxon>
        <taxon>Ovalentaria</taxon>
        <taxon>Atherinomorphae</taxon>
        <taxon>Beloniformes</taxon>
        <taxon>Adrianichthyidae</taxon>
        <taxon>Oryziinae</taxon>
        <taxon>Oryzias</taxon>
    </lineage>
</organism>
<keyword evidence="7" id="KW-0325">Glycoprotein</keyword>
<dbReference type="InterPro" id="IPR000920">
    <property type="entry name" value="Myelin_P0-rel"/>
</dbReference>
<dbReference type="Ensembl" id="ENSOSIT00000028265.1">
    <property type="protein sequence ID" value="ENSOSIP00000026799.1"/>
    <property type="gene ID" value="ENSOSIG00000014110.1"/>
</dbReference>
<dbReference type="Pfam" id="PF07686">
    <property type="entry name" value="V-set"/>
    <property type="match status" value="1"/>
</dbReference>
<evidence type="ECO:0000256" key="1">
    <source>
        <dbReference type="ARBA" id="ARBA00004479"/>
    </source>
</evidence>
<dbReference type="SMART" id="SM00408">
    <property type="entry name" value="IGc2"/>
    <property type="match status" value="1"/>
</dbReference>
<dbReference type="InterPro" id="IPR013783">
    <property type="entry name" value="Ig-like_fold"/>
</dbReference>
<evidence type="ECO:0000256" key="7">
    <source>
        <dbReference type="ARBA" id="ARBA00023180"/>
    </source>
</evidence>
<keyword evidence="2 10" id="KW-0812">Transmembrane</keyword>
<feature type="region of interest" description="Disordered" evidence="9">
    <location>
        <begin position="173"/>
        <end position="197"/>
    </location>
</feature>
<dbReference type="InterPro" id="IPR003598">
    <property type="entry name" value="Ig_sub2"/>
</dbReference>
<dbReference type="GO" id="GO:0016020">
    <property type="term" value="C:membrane"/>
    <property type="evidence" value="ECO:0007669"/>
    <property type="project" value="UniProtKB-SubCell"/>
</dbReference>
<protein>
    <recommendedName>
        <fullName evidence="11">Ig-like domain-containing protein</fullName>
    </recommendedName>
</protein>
<dbReference type="GeneTree" id="ENSGT01030000234777"/>
<evidence type="ECO:0000256" key="8">
    <source>
        <dbReference type="ARBA" id="ARBA00023319"/>
    </source>
</evidence>
<evidence type="ECO:0000313" key="12">
    <source>
        <dbReference type="Ensembl" id="ENSOSIP00000026799.1"/>
    </source>
</evidence>
<keyword evidence="4 10" id="KW-1133">Transmembrane helix</keyword>
<keyword evidence="8" id="KW-0393">Immunoglobulin domain</keyword>